<dbReference type="AlphaFoldDB" id="A0A1R2C281"/>
<comment type="caution">
    <text evidence="2">The sequence shown here is derived from an EMBL/GenBank/DDBJ whole genome shotgun (WGS) entry which is preliminary data.</text>
</comment>
<gene>
    <name evidence="2" type="ORF">SteCoe_15996</name>
</gene>
<dbReference type="PROSITE" id="PS51166">
    <property type="entry name" value="CBM20"/>
    <property type="match status" value="1"/>
</dbReference>
<reference evidence="2 3" key="1">
    <citation type="submission" date="2016-11" db="EMBL/GenBank/DDBJ databases">
        <title>The macronuclear genome of Stentor coeruleus: a giant cell with tiny introns.</title>
        <authorList>
            <person name="Slabodnick M."/>
            <person name="Ruby J.G."/>
            <person name="Reiff S.B."/>
            <person name="Swart E.C."/>
            <person name="Gosai S."/>
            <person name="Prabakaran S."/>
            <person name="Witkowska E."/>
            <person name="Larue G.E."/>
            <person name="Fisher S."/>
            <person name="Freeman R.M."/>
            <person name="Gunawardena J."/>
            <person name="Chu W."/>
            <person name="Stover N.A."/>
            <person name="Gregory B.D."/>
            <person name="Nowacki M."/>
            <person name="Derisi J."/>
            <person name="Roy S.W."/>
            <person name="Marshall W.F."/>
            <person name="Sood P."/>
        </authorList>
    </citation>
    <scope>NUCLEOTIDE SEQUENCE [LARGE SCALE GENOMIC DNA]</scope>
    <source>
        <strain evidence="2">WM001</strain>
    </source>
</reference>
<dbReference type="GO" id="GO:2001070">
    <property type="term" value="F:starch binding"/>
    <property type="evidence" value="ECO:0007669"/>
    <property type="project" value="InterPro"/>
</dbReference>
<sequence>MNGNHINEEESKIFSFLNFSHRQSLENISKSSEAERIRKSQKHSTFDMSELRNNPDILKRLLDTAIQIEKEKDISLTYEFNFSIAYNTSFGERVVITGKPDFLGNWDPLRGLELEWNPGNLWKVDILISEGVIKDFEYKYACVKSSSIVWEGGENRMFNISDGVKTNSHMVFRKEDYWQNY</sequence>
<dbReference type="SUPFAM" id="SSF49452">
    <property type="entry name" value="Starch-binding domain-like"/>
    <property type="match status" value="1"/>
</dbReference>
<dbReference type="PANTHER" id="PTHR15048:SF0">
    <property type="entry name" value="STARCH-BINDING DOMAIN-CONTAINING PROTEIN 1"/>
    <property type="match status" value="1"/>
</dbReference>
<dbReference type="InterPro" id="IPR013783">
    <property type="entry name" value="Ig-like_fold"/>
</dbReference>
<dbReference type="InterPro" id="IPR002044">
    <property type="entry name" value="CBM20"/>
</dbReference>
<evidence type="ECO:0000313" key="3">
    <source>
        <dbReference type="Proteomes" id="UP000187209"/>
    </source>
</evidence>
<dbReference type="PANTHER" id="PTHR15048">
    <property type="entry name" value="STARCH-BINDING DOMAIN-CONTAINING PROTEIN 1"/>
    <property type="match status" value="1"/>
</dbReference>
<dbReference type="Pfam" id="PF00686">
    <property type="entry name" value="CBM_20"/>
    <property type="match status" value="1"/>
</dbReference>
<evidence type="ECO:0000313" key="2">
    <source>
        <dbReference type="EMBL" id="OMJ83142.1"/>
    </source>
</evidence>
<evidence type="ECO:0000259" key="1">
    <source>
        <dbReference type="PROSITE" id="PS51166"/>
    </source>
</evidence>
<proteinExistence type="predicted"/>
<dbReference type="Gene3D" id="2.60.40.10">
    <property type="entry name" value="Immunoglobulins"/>
    <property type="match status" value="1"/>
</dbReference>
<feature type="domain" description="CBM20" evidence="1">
    <location>
        <begin position="70"/>
        <end position="180"/>
    </location>
</feature>
<dbReference type="GO" id="GO:0016020">
    <property type="term" value="C:membrane"/>
    <property type="evidence" value="ECO:0007669"/>
    <property type="project" value="TreeGrafter"/>
</dbReference>
<accession>A0A1R2C281</accession>
<dbReference type="SMART" id="SM01065">
    <property type="entry name" value="CBM_2"/>
    <property type="match status" value="1"/>
</dbReference>
<dbReference type="OrthoDB" id="288809at2759"/>
<organism evidence="2 3">
    <name type="scientific">Stentor coeruleus</name>
    <dbReference type="NCBI Taxonomy" id="5963"/>
    <lineage>
        <taxon>Eukaryota</taxon>
        <taxon>Sar</taxon>
        <taxon>Alveolata</taxon>
        <taxon>Ciliophora</taxon>
        <taxon>Postciliodesmatophora</taxon>
        <taxon>Heterotrichea</taxon>
        <taxon>Heterotrichida</taxon>
        <taxon>Stentoridae</taxon>
        <taxon>Stentor</taxon>
    </lineage>
</organism>
<keyword evidence="3" id="KW-1185">Reference proteome</keyword>
<name>A0A1R2C281_9CILI</name>
<dbReference type="InterPro" id="IPR013784">
    <property type="entry name" value="Carb-bd-like_fold"/>
</dbReference>
<protein>
    <recommendedName>
        <fullName evidence="1">CBM20 domain-containing protein</fullName>
    </recommendedName>
</protein>
<dbReference type="Proteomes" id="UP000187209">
    <property type="component" value="Unassembled WGS sequence"/>
</dbReference>
<dbReference type="EMBL" id="MPUH01000314">
    <property type="protein sequence ID" value="OMJ83142.1"/>
    <property type="molecule type" value="Genomic_DNA"/>
</dbReference>